<keyword evidence="2" id="KW-1185">Reference proteome</keyword>
<evidence type="ECO:0000313" key="2">
    <source>
        <dbReference type="Proteomes" id="UP000324222"/>
    </source>
</evidence>
<organism evidence="1 2">
    <name type="scientific">Portunus trituberculatus</name>
    <name type="common">Swimming crab</name>
    <name type="synonym">Neptunus trituberculatus</name>
    <dbReference type="NCBI Taxonomy" id="210409"/>
    <lineage>
        <taxon>Eukaryota</taxon>
        <taxon>Metazoa</taxon>
        <taxon>Ecdysozoa</taxon>
        <taxon>Arthropoda</taxon>
        <taxon>Crustacea</taxon>
        <taxon>Multicrustacea</taxon>
        <taxon>Malacostraca</taxon>
        <taxon>Eumalacostraca</taxon>
        <taxon>Eucarida</taxon>
        <taxon>Decapoda</taxon>
        <taxon>Pleocyemata</taxon>
        <taxon>Brachyura</taxon>
        <taxon>Eubrachyura</taxon>
        <taxon>Portunoidea</taxon>
        <taxon>Portunidae</taxon>
        <taxon>Portuninae</taxon>
        <taxon>Portunus</taxon>
    </lineage>
</organism>
<proteinExistence type="predicted"/>
<dbReference type="AlphaFoldDB" id="A0A5B7JMM9"/>
<accession>A0A5B7JMM9</accession>
<protein>
    <submittedName>
        <fullName evidence="1">Uncharacterized protein</fullName>
    </submittedName>
</protein>
<dbReference type="Proteomes" id="UP000324222">
    <property type="component" value="Unassembled WGS sequence"/>
</dbReference>
<dbReference type="EMBL" id="VSRR010102688">
    <property type="protein sequence ID" value="MPC95556.1"/>
    <property type="molecule type" value="Genomic_DNA"/>
</dbReference>
<comment type="caution">
    <text evidence="1">The sequence shown here is derived from an EMBL/GenBank/DDBJ whole genome shotgun (WGS) entry which is preliminary data.</text>
</comment>
<evidence type="ECO:0000313" key="1">
    <source>
        <dbReference type="EMBL" id="MPC95556.1"/>
    </source>
</evidence>
<sequence>MMTGDLAWHNSCSQFPSLTWRWLTRTSSERSCPSSRRSAQTHVVKFIRWCWGHGRTRRAGSMSCVLPPLPVWTRALCGHL</sequence>
<gene>
    <name evidence="1" type="ORF">E2C01_090773</name>
</gene>
<reference evidence="1 2" key="1">
    <citation type="submission" date="2019-05" db="EMBL/GenBank/DDBJ databases">
        <title>Another draft genome of Portunus trituberculatus and its Hox gene families provides insights of decapod evolution.</title>
        <authorList>
            <person name="Jeong J.-H."/>
            <person name="Song I."/>
            <person name="Kim S."/>
            <person name="Choi T."/>
            <person name="Kim D."/>
            <person name="Ryu S."/>
            <person name="Kim W."/>
        </authorList>
    </citation>
    <scope>NUCLEOTIDE SEQUENCE [LARGE SCALE GENOMIC DNA]</scope>
    <source>
        <tissue evidence="1">Muscle</tissue>
    </source>
</reference>
<name>A0A5B7JMM9_PORTR</name>